<dbReference type="PROSITE" id="PS50943">
    <property type="entry name" value="HTH_CROC1"/>
    <property type="match status" value="1"/>
</dbReference>
<dbReference type="STRING" id="1123402.SAMN02583745_00476"/>
<evidence type="ECO:0000313" key="3">
    <source>
        <dbReference type="Proteomes" id="UP000242642"/>
    </source>
</evidence>
<organism evidence="2 3">
    <name type="scientific">Thorsellia anophelis DSM 18579</name>
    <dbReference type="NCBI Taxonomy" id="1123402"/>
    <lineage>
        <taxon>Bacteria</taxon>
        <taxon>Pseudomonadati</taxon>
        <taxon>Pseudomonadota</taxon>
        <taxon>Gammaproteobacteria</taxon>
        <taxon>Enterobacterales</taxon>
        <taxon>Thorselliaceae</taxon>
        <taxon>Thorsellia</taxon>
    </lineage>
</organism>
<dbReference type="AlphaFoldDB" id="A0A1H9Z8Z7"/>
<dbReference type="SUPFAM" id="SSF47413">
    <property type="entry name" value="lambda repressor-like DNA-binding domains"/>
    <property type="match status" value="1"/>
</dbReference>
<dbReference type="GO" id="GO:0003677">
    <property type="term" value="F:DNA binding"/>
    <property type="evidence" value="ECO:0007669"/>
    <property type="project" value="InterPro"/>
</dbReference>
<feature type="domain" description="HTH cro/C1-type" evidence="1">
    <location>
        <begin position="54"/>
        <end position="109"/>
    </location>
</feature>
<sequence length="122" mass="13868">MKQNKEMIKGNAKKVQAQRVSKHLQPTEDIDRHTEILNVMHDLLLGRLTQGQALKVLRIHIAGLKQAEYVKLVKVSRKTISDIENDRSCFNTDILDKVFKPFGIKVGLVPINSKVIQSLMQP</sequence>
<gene>
    <name evidence="2" type="ORF">SAMN02583745_00476</name>
</gene>
<reference evidence="3" key="1">
    <citation type="submission" date="2016-10" db="EMBL/GenBank/DDBJ databases">
        <authorList>
            <person name="Varghese N."/>
            <person name="Submissions S."/>
        </authorList>
    </citation>
    <scope>NUCLEOTIDE SEQUENCE [LARGE SCALE GENOMIC DNA]</scope>
    <source>
        <strain evidence="3">DSM 18579</strain>
    </source>
</reference>
<evidence type="ECO:0000259" key="1">
    <source>
        <dbReference type="PROSITE" id="PS50943"/>
    </source>
</evidence>
<dbReference type="InterPro" id="IPR010982">
    <property type="entry name" value="Lambda_DNA-bd_dom_sf"/>
</dbReference>
<dbReference type="Proteomes" id="UP000242642">
    <property type="component" value="Unassembled WGS sequence"/>
</dbReference>
<dbReference type="OrthoDB" id="6240846at2"/>
<dbReference type="Pfam" id="PF01381">
    <property type="entry name" value="HTH_3"/>
    <property type="match status" value="1"/>
</dbReference>
<protein>
    <submittedName>
        <fullName evidence="2">Helix-turn-helix</fullName>
    </submittedName>
</protein>
<name>A0A1H9Z8Z7_9GAMM</name>
<dbReference type="InterPro" id="IPR001387">
    <property type="entry name" value="Cro/C1-type_HTH"/>
</dbReference>
<dbReference type="Gene3D" id="1.10.260.40">
    <property type="entry name" value="lambda repressor-like DNA-binding domains"/>
    <property type="match status" value="1"/>
</dbReference>
<evidence type="ECO:0000313" key="2">
    <source>
        <dbReference type="EMBL" id="SES77992.1"/>
    </source>
</evidence>
<dbReference type="RefSeq" id="WP_093317529.1">
    <property type="nucleotide sequence ID" value="NZ_FOHV01000003.1"/>
</dbReference>
<dbReference type="CDD" id="cd00093">
    <property type="entry name" value="HTH_XRE"/>
    <property type="match status" value="1"/>
</dbReference>
<accession>A0A1H9Z8Z7</accession>
<proteinExistence type="predicted"/>
<dbReference type="EMBL" id="FOHV01000003">
    <property type="protein sequence ID" value="SES77992.1"/>
    <property type="molecule type" value="Genomic_DNA"/>
</dbReference>
<keyword evidence="3" id="KW-1185">Reference proteome</keyword>